<organism evidence="3 4">
    <name type="scientific">Cupriavidus pauculus</name>
    <dbReference type="NCBI Taxonomy" id="82633"/>
    <lineage>
        <taxon>Bacteria</taxon>
        <taxon>Pseudomonadati</taxon>
        <taxon>Pseudomonadota</taxon>
        <taxon>Betaproteobacteria</taxon>
        <taxon>Burkholderiales</taxon>
        <taxon>Burkholderiaceae</taxon>
        <taxon>Cupriavidus</taxon>
    </lineage>
</organism>
<dbReference type="EMBL" id="CP044066">
    <property type="protein sequence ID" value="QET03928.1"/>
    <property type="molecule type" value="Genomic_DNA"/>
</dbReference>
<sequence length="161" mass="16523">MSIFKDILNKLLHRGDQQAQATTGVATGTPAGDTGAPLSGTTSGGQPALGSKAAEAQPTTGGATGASGPPLPTALAQVDVEGVMDSAVKEAGETLNWRTSIVDTLKALGIDSSLEHRKALAKELNYSGDTNDSAAMNTWLHKRVMQELAQNGGKLPKTLTE</sequence>
<evidence type="ECO:0000256" key="1">
    <source>
        <dbReference type="SAM" id="MobiDB-lite"/>
    </source>
</evidence>
<feature type="domain" description="DUF3597" evidence="2">
    <location>
        <begin position="3"/>
        <end position="156"/>
    </location>
</feature>
<dbReference type="AlphaFoldDB" id="A0A5P2H872"/>
<accession>A0A5P2H872</accession>
<dbReference type="Proteomes" id="UP000322822">
    <property type="component" value="Plasmid unnamed1"/>
</dbReference>
<dbReference type="OrthoDB" id="5524840at2"/>
<reference evidence="3 4" key="1">
    <citation type="submission" date="2019-09" db="EMBL/GenBank/DDBJ databases">
        <title>FDA dAtabase for Regulatory Grade micrObial Sequences (FDA-ARGOS): Supporting development and validation of Infectious Disease Dx tests.</title>
        <authorList>
            <person name="Sciortino C."/>
            <person name="Tallon L."/>
            <person name="Sadzewicz L."/>
            <person name="Vavikolanu K."/>
            <person name="Mehta A."/>
            <person name="Aluvathingal J."/>
            <person name="Nadendla S."/>
            <person name="Nandy P."/>
            <person name="Geyer C."/>
            <person name="Yan Y."/>
            <person name="Sichtig H."/>
        </authorList>
    </citation>
    <scope>NUCLEOTIDE SEQUENCE [LARGE SCALE GENOMIC DNA]</scope>
    <source>
        <strain evidence="3 4">FDAARGOS_664</strain>
        <plasmid evidence="3 4">unnamed1</plasmid>
    </source>
</reference>
<feature type="compositionally biased region" description="Low complexity" evidence="1">
    <location>
        <begin position="19"/>
        <end position="37"/>
    </location>
</feature>
<dbReference type="SUPFAM" id="SSF158634">
    <property type="entry name" value="RPA2825-like"/>
    <property type="match status" value="1"/>
</dbReference>
<dbReference type="RefSeq" id="WP_150373993.1">
    <property type="nucleotide sequence ID" value="NZ_CP044066.1"/>
</dbReference>
<dbReference type="Pfam" id="PF12200">
    <property type="entry name" value="DUF3597"/>
    <property type="match status" value="1"/>
</dbReference>
<feature type="region of interest" description="Disordered" evidence="1">
    <location>
        <begin position="19"/>
        <end position="74"/>
    </location>
</feature>
<evidence type="ECO:0000313" key="3">
    <source>
        <dbReference type="EMBL" id="QET03928.1"/>
    </source>
</evidence>
<evidence type="ECO:0000313" key="4">
    <source>
        <dbReference type="Proteomes" id="UP000322822"/>
    </source>
</evidence>
<proteinExistence type="predicted"/>
<dbReference type="InterPro" id="IPR022016">
    <property type="entry name" value="DUF3597"/>
</dbReference>
<evidence type="ECO:0000259" key="2">
    <source>
        <dbReference type="Pfam" id="PF12200"/>
    </source>
</evidence>
<geneLocation type="plasmid" evidence="3">
    <name>unnamed1</name>
</geneLocation>
<protein>
    <submittedName>
        <fullName evidence="3">DUF3597 domain-containing protein</fullName>
    </submittedName>
</protein>
<keyword evidence="3" id="KW-0614">Plasmid</keyword>
<name>A0A5P2H872_9BURK</name>
<gene>
    <name evidence="3" type="ORF">FOB72_17325</name>
</gene>